<dbReference type="Proteomes" id="UP000655094">
    <property type="component" value="Unassembled WGS sequence"/>
</dbReference>
<sequence length="73" mass="8045">MASGNKEADSGLRRALLWLGPQAGDEQYYDTGCSGIPVTAKFRITFANGAAVRRAAGLRQSQQRQYRRRETAV</sequence>
<dbReference type="AlphaFoldDB" id="A0A919HXK1"/>
<name>A0A919HXK1_KLEPN</name>
<accession>A0A919HXK1</accession>
<proteinExistence type="predicted"/>
<comment type="caution">
    <text evidence="1">The sequence shown here is derived from an EMBL/GenBank/DDBJ whole genome shotgun (WGS) entry which is preliminary data.</text>
</comment>
<dbReference type="EMBL" id="BNFF01000001">
    <property type="protein sequence ID" value="GHK55860.1"/>
    <property type="molecule type" value="Genomic_DNA"/>
</dbReference>
<evidence type="ECO:0000313" key="2">
    <source>
        <dbReference type="Proteomes" id="UP000655094"/>
    </source>
</evidence>
<reference evidence="1" key="1">
    <citation type="submission" date="2020-10" db="EMBL/GenBank/DDBJ databases">
        <title>Genome Sequence of ESBL Producing Zambian Clinical Strains.</title>
        <authorList>
            <person name="Shawa M."/>
            <person name="Furuta Y."/>
            <person name="Simbotwe M."/>
            <person name="Mulenga E."/>
            <person name="Mubanga M."/>
            <person name="Mulenga G."/>
            <person name="Kaile C."/>
            <person name="Zorigt T."/>
            <person name="Hang'ombe B."/>
            <person name="Higashi H."/>
        </authorList>
    </citation>
    <scope>NUCLEOTIDE SEQUENCE</scope>
    <source>
        <strain evidence="1">Zam_UTH_09</strain>
    </source>
</reference>
<organism evidence="1 2">
    <name type="scientific">Klebsiella pneumoniae</name>
    <dbReference type="NCBI Taxonomy" id="573"/>
    <lineage>
        <taxon>Bacteria</taxon>
        <taxon>Pseudomonadati</taxon>
        <taxon>Pseudomonadota</taxon>
        <taxon>Gammaproteobacteria</taxon>
        <taxon>Enterobacterales</taxon>
        <taxon>Enterobacteriaceae</taxon>
        <taxon>Klebsiella/Raoultella group</taxon>
        <taxon>Klebsiella</taxon>
        <taxon>Klebsiella pneumoniae complex</taxon>
    </lineage>
</organism>
<evidence type="ECO:0000313" key="1">
    <source>
        <dbReference type="EMBL" id="GHK55860.1"/>
    </source>
</evidence>
<protein>
    <submittedName>
        <fullName evidence="1">Uncharacterized protein</fullName>
    </submittedName>
</protein>
<gene>
    <name evidence="1" type="ORF">KPZU09_55960</name>
</gene>